<protein>
    <recommendedName>
        <fullName evidence="5">Membrane anchor Opy2 N-terminal domain-containing protein</fullName>
    </recommendedName>
</protein>
<name>A0A060S258_PYCCI</name>
<comment type="caution">
    <text evidence="3">The sequence shown here is derived from an EMBL/GenBank/DDBJ whole genome shotgun (WGS) entry which is preliminary data.</text>
</comment>
<dbReference type="HOGENOM" id="CLU_1343866_0_0_1"/>
<dbReference type="Proteomes" id="UP000029665">
    <property type="component" value="Unassembled WGS sequence"/>
</dbReference>
<evidence type="ECO:0000256" key="1">
    <source>
        <dbReference type="SAM" id="MobiDB-lite"/>
    </source>
</evidence>
<dbReference type="STRING" id="5643.A0A060S258"/>
<evidence type="ECO:0000313" key="3">
    <source>
        <dbReference type="EMBL" id="CDO68457.1"/>
    </source>
</evidence>
<dbReference type="OrthoDB" id="2756649at2759"/>
<keyword evidence="2" id="KW-0472">Membrane</keyword>
<dbReference type="AlphaFoldDB" id="A0A060S258"/>
<evidence type="ECO:0000313" key="4">
    <source>
        <dbReference type="Proteomes" id="UP000029665"/>
    </source>
</evidence>
<dbReference type="EMBL" id="CCBP010000016">
    <property type="protein sequence ID" value="CDO68457.1"/>
    <property type="molecule type" value="Genomic_DNA"/>
</dbReference>
<sequence length="204" mass="21733">MPGKTARRLYPRESSNATTSDGCAICNDAPPDCNCAWNEQCVVTVRHTDGHSMDLQRLPHVPPRGVLPNPALEPSGAASVQSHHRKGLSKGAIAAAVVVPVLVVLAAAAAIALLLYSRRRRLQARAAAEGSQSSLNRTAVSPSLPGTNAVLDKRQSRWLPISSLYSRSANGTSRADSASDAAHGQRPLFPVYTDPFADRGKHDW</sequence>
<feature type="transmembrane region" description="Helical" evidence="2">
    <location>
        <begin position="92"/>
        <end position="116"/>
    </location>
</feature>
<keyword evidence="2" id="KW-0812">Transmembrane</keyword>
<feature type="compositionally biased region" description="Polar residues" evidence="1">
    <location>
        <begin position="130"/>
        <end position="146"/>
    </location>
</feature>
<accession>A0A060S258</accession>
<feature type="region of interest" description="Disordered" evidence="1">
    <location>
        <begin position="127"/>
        <end position="148"/>
    </location>
</feature>
<proteinExistence type="predicted"/>
<gene>
    <name evidence="3" type="ORF">BN946_scf184760.g13</name>
</gene>
<evidence type="ECO:0000256" key="2">
    <source>
        <dbReference type="SAM" id="Phobius"/>
    </source>
</evidence>
<reference evidence="3" key="1">
    <citation type="submission" date="2014-01" db="EMBL/GenBank/DDBJ databases">
        <title>The genome of the white-rot fungus Pycnoporus cinnabarinus: a basidiomycete model with a versatile arsenal for lignocellulosic biomass breakdown.</title>
        <authorList>
            <person name="Levasseur A."/>
            <person name="Lomascolo A."/>
            <person name="Ruiz-Duenas F.J."/>
            <person name="Uzan E."/>
            <person name="Piumi F."/>
            <person name="Kues U."/>
            <person name="Ram A.F.J."/>
            <person name="Murat C."/>
            <person name="Haon M."/>
            <person name="Benoit I."/>
            <person name="Arfi Y."/>
            <person name="Chevret D."/>
            <person name="Drula E."/>
            <person name="Kwon M.J."/>
            <person name="Gouret P."/>
            <person name="Lesage-Meessen L."/>
            <person name="Lombard V."/>
            <person name="Mariette J."/>
            <person name="Noirot C."/>
            <person name="Park J."/>
            <person name="Patyshakuliyeva A."/>
            <person name="Wieneger R.A.B."/>
            <person name="Wosten H.A.B."/>
            <person name="Martin F."/>
            <person name="Coutinho P.M."/>
            <person name="de Vries R."/>
            <person name="Martinez A.T."/>
            <person name="Klopp C."/>
            <person name="Pontarotti P."/>
            <person name="Henrissat B."/>
            <person name="Record E."/>
        </authorList>
    </citation>
    <scope>NUCLEOTIDE SEQUENCE [LARGE SCALE GENOMIC DNA]</scope>
    <source>
        <strain evidence="3">BRFM137</strain>
    </source>
</reference>
<keyword evidence="2" id="KW-1133">Transmembrane helix</keyword>
<keyword evidence="4" id="KW-1185">Reference proteome</keyword>
<organism evidence="3 4">
    <name type="scientific">Pycnoporus cinnabarinus</name>
    <name type="common">Cinnabar-red polypore</name>
    <name type="synonym">Trametes cinnabarina</name>
    <dbReference type="NCBI Taxonomy" id="5643"/>
    <lineage>
        <taxon>Eukaryota</taxon>
        <taxon>Fungi</taxon>
        <taxon>Dikarya</taxon>
        <taxon>Basidiomycota</taxon>
        <taxon>Agaricomycotina</taxon>
        <taxon>Agaricomycetes</taxon>
        <taxon>Polyporales</taxon>
        <taxon>Polyporaceae</taxon>
        <taxon>Trametes</taxon>
    </lineage>
</organism>
<evidence type="ECO:0008006" key="5">
    <source>
        <dbReference type="Google" id="ProtNLM"/>
    </source>
</evidence>